<evidence type="ECO:0000256" key="2">
    <source>
        <dbReference type="ARBA" id="ARBA00022771"/>
    </source>
</evidence>
<dbReference type="PANTHER" id="PTHR14493">
    <property type="entry name" value="UNKEMPT FAMILY MEMBER"/>
    <property type="match status" value="1"/>
</dbReference>
<dbReference type="Proteomes" id="UP000663760">
    <property type="component" value="Chromosome 2"/>
</dbReference>
<organism evidence="7 8">
    <name type="scientific">Spirodela intermedia</name>
    <name type="common">Intermediate duckweed</name>
    <dbReference type="NCBI Taxonomy" id="51605"/>
    <lineage>
        <taxon>Eukaryota</taxon>
        <taxon>Viridiplantae</taxon>
        <taxon>Streptophyta</taxon>
        <taxon>Embryophyta</taxon>
        <taxon>Tracheophyta</taxon>
        <taxon>Spermatophyta</taxon>
        <taxon>Magnoliopsida</taxon>
        <taxon>Liliopsida</taxon>
        <taxon>Araceae</taxon>
        <taxon>Lemnoideae</taxon>
        <taxon>Spirodela</taxon>
    </lineage>
</organism>
<evidence type="ECO:0000259" key="6">
    <source>
        <dbReference type="PROSITE" id="PS50103"/>
    </source>
</evidence>
<keyword evidence="1 5" id="KW-0479">Metal-binding</keyword>
<dbReference type="PANTHER" id="PTHR14493:SF109">
    <property type="entry name" value="ZINC FINGER CCCH DOMAIN-CONTAINING PROTEIN 54"/>
    <property type="match status" value="1"/>
</dbReference>
<reference evidence="7" key="1">
    <citation type="submission" date="2020-02" db="EMBL/GenBank/DDBJ databases">
        <authorList>
            <person name="Scholz U."/>
            <person name="Mascher M."/>
            <person name="Fiebig A."/>
        </authorList>
    </citation>
    <scope>NUCLEOTIDE SEQUENCE</scope>
</reference>
<keyword evidence="4" id="KW-0238">DNA-binding</keyword>
<dbReference type="EMBL" id="LR746265">
    <property type="protein sequence ID" value="CAA7392082.1"/>
    <property type="molecule type" value="Genomic_DNA"/>
</dbReference>
<keyword evidence="8" id="KW-1185">Reference proteome</keyword>
<protein>
    <recommendedName>
        <fullName evidence="6">C3H1-type domain-containing protein</fullName>
    </recommendedName>
</protein>
<keyword evidence="3 5" id="KW-0862">Zinc</keyword>
<dbReference type="InterPro" id="IPR045234">
    <property type="entry name" value="Unkempt-like"/>
</dbReference>
<dbReference type="AlphaFoldDB" id="A0A7I8K4C9"/>
<evidence type="ECO:0000256" key="1">
    <source>
        <dbReference type="ARBA" id="ARBA00022723"/>
    </source>
</evidence>
<feature type="zinc finger region" description="C3H1-type" evidence="5">
    <location>
        <begin position="58"/>
        <end position="86"/>
    </location>
</feature>
<dbReference type="PROSITE" id="PS50103">
    <property type="entry name" value="ZF_C3H1"/>
    <property type="match status" value="1"/>
</dbReference>
<dbReference type="GO" id="GO:0003677">
    <property type="term" value="F:DNA binding"/>
    <property type="evidence" value="ECO:0007669"/>
    <property type="project" value="UniProtKB-KW"/>
</dbReference>
<evidence type="ECO:0000256" key="5">
    <source>
        <dbReference type="PROSITE-ProRule" id="PRU00723"/>
    </source>
</evidence>
<sequence length="201" mass="22908">MVPQFPAPEGQALEESDEFRMYCFKIRRCSKTRSHDWTQCPYAHRGEKARRRDPRKFPYHGVSCAEFRRAGACSKGQLCQFSHGVFEFWLHPARYRTRPCKAGMQCQRKVCFFAHTPEQLRPLGCGGCGCGGDWRPQRRCCGSCVGAVREEPSPSSSSSSFDRDCADVTEDIRRLEIAGDDVERGDESDLPDIDWICELVK</sequence>
<dbReference type="InterPro" id="IPR000571">
    <property type="entry name" value="Znf_CCCH"/>
</dbReference>
<accession>A0A7I8K4C9</accession>
<dbReference type="Pfam" id="PF25512">
    <property type="entry name" value="zf-CCCH_AtC3H23"/>
    <property type="match status" value="1"/>
</dbReference>
<dbReference type="InterPro" id="IPR057444">
    <property type="entry name" value="Znf-CCCH_AtC3H23-like"/>
</dbReference>
<evidence type="ECO:0000256" key="3">
    <source>
        <dbReference type="ARBA" id="ARBA00022833"/>
    </source>
</evidence>
<evidence type="ECO:0000313" key="7">
    <source>
        <dbReference type="EMBL" id="CAA7392082.1"/>
    </source>
</evidence>
<gene>
    <name evidence="7" type="ORF">SI8410_02003261</name>
</gene>
<feature type="domain" description="C3H1-type" evidence="6">
    <location>
        <begin position="58"/>
        <end position="86"/>
    </location>
</feature>
<dbReference type="SMART" id="SM00356">
    <property type="entry name" value="ZnF_C3H1"/>
    <property type="match status" value="2"/>
</dbReference>
<proteinExistence type="predicted"/>
<dbReference type="OrthoDB" id="410307at2759"/>
<evidence type="ECO:0000256" key="4">
    <source>
        <dbReference type="ARBA" id="ARBA00023125"/>
    </source>
</evidence>
<dbReference type="Gene3D" id="4.10.1000.10">
    <property type="entry name" value="Zinc finger, CCCH-type"/>
    <property type="match status" value="1"/>
</dbReference>
<keyword evidence="2 5" id="KW-0863">Zinc-finger</keyword>
<name>A0A7I8K4C9_SPIIN</name>
<dbReference type="GO" id="GO:0008270">
    <property type="term" value="F:zinc ion binding"/>
    <property type="evidence" value="ECO:0007669"/>
    <property type="project" value="UniProtKB-KW"/>
</dbReference>
<evidence type="ECO:0000313" key="8">
    <source>
        <dbReference type="Proteomes" id="UP000663760"/>
    </source>
</evidence>